<reference evidence="1" key="1">
    <citation type="journal article" date="2020" name="Stud. Mycol.">
        <title>101 Dothideomycetes genomes: a test case for predicting lifestyles and emergence of pathogens.</title>
        <authorList>
            <person name="Haridas S."/>
            <person name="Albert R."/>
            <person name="Binder M."/>
            <person name="Bloem J."/>
            <person name="Labutti K."/>
            <person name="Salamov A."/>
            <person name="Andreopoulos B."/>
            <person name="Baker S."/>
            <person name="Barry K."/>
            <person name="Bills G."/>
            <person name="Bluhm B."/>
            <person name="Cannon C."/>
            <person name="Castanera R."/>
            <person name="Culley D."/>
            <person name="Daum C."/>
            <person name="Ezra D."/>
            <person name="Gonzalez J."/>
            <person name="Henrissat B."/>
            <person name="Kuo A."/>
            <person name="Liang C."/>
            <person name="Lipzen A."/>
            <person name="Lutzoni F."/>
            <person name="Magnuson J."/>
            <person name="Mondo S."/>
            <person name="Nolan M."/>
            <person name="Ohm R."/>
            <person name="Pangilinan J."/>
            <person name="Park H.-J."/>
            <person name="Ramirez L."/>
            <person name="Alfaro M."/>
            <person name="Sun H."/>
            <person name="Tritt A."/>
            <person name="Yoshinaga Y."/>
            <person name="Zwiers L.-H."/>
            <person name="Turgeon B."/>
            <person name="Goodwin S."/>
            <person name="Spatafora J."/>
            <person name="Crous P."/>
            <person name="Grigoriev I."/>
        </authorList>
    </citation>
    <scope>NUCLEOTIDE SEQUENCE</scope>
    <source>
        <strain evidence="1">CBS 262.69</strain>
    </source>
</reference>
<gene>
    <name evidence="1" type="ORF">EJ06DRAFT_559586</name>
</gene>
<protein>
    <submittedName>
        <fullName evidence="1">Uncharacterized protein</fullName>
    </submittedName>
</protein>
<name>A0A6G1HLN6_9PEZI</name>
<dbReference type="Proteomes" id="UP000799640">
    <property type="component" value="Unassembled WGS sequence"/>
</dbReference>
<keyword evidence="2" id="KW-1185">Reference proteome</keyword>
<dbReference type="EMBL" id="ML996705">
    <property type="protein sequence ID" value="KAF2396973.1"/>
    <property type="molecule type" value="Genomic_DNA"/>
</dbReference>
<dbReference type="AlphaFoldDB" id="A0A6G1HLN6"/>
<organism evidence="1 2">
    <name type="scientific">Trichodelitschia bisporula</name>
    <dbReference type="NCBI Taxonomy" id="703511"/>
    <lineage>
        <taxon>Eukaryota</taxon>
        <taxon>Fungi</taxon>
        <taxon>Dikarya</taxon>
        <taxon>Ascomycota</taxon>
        <taxon>Pezizomycotina</taxon>
        <taxon>Dothideomycetes</taxon>
        <taxon>Dothideomycetes incertae sedis</taxon>
        <taxon>Phaeotrichales</taxon>
        <taxon>Phaeotrichaceae</taxon>
        <taxon>Trichodelitschia</taxon>
    </lineage>
</organism>
<accession>A0A6G1HLN6</accession>
<evidence type="ECO:0000313" key="1">
    <source>
        <dbReference type="EMBL" id="KAF2396973.1"/>
    </source>
</evidence>
<sequence>MPDLPPYLSKYLKMTPAALSLADDDRLCPLDSSSTDVELVYDARIGAFTAHEWSQAYLLKMARKDTNIHLARIPVTGMDITLRRRDLFNDKERAQREKAGEKDLNRVLLFCRVGYFVARDRKYVYLVSRRETQTTRVDYSQMENMRPGKRVTVRDFKAQGLHRVEEGESMEGVEEEVHGIVTMDGRRGPLGG</sequence>
<evidence type="ECO:0000313" key="2">
    <source>
        <dbReference type="Proteomes" id="UP000799640"/>
    </source>
</evidence>
<proteinExistence type="predicted"/>